<dbReference type="EMBL" id="MEHA01000011">
    <property type="protein sequence ID" value="ODR50293.1"/>
    <property type="molecule type" value="Genomic_DNA"/>
</dbReference>
<dbReference type="AlphaFoldDB" id="A0A1E3UGB1"/>
<protein>
    <submittedName>
        <fullName evidence="1">Uncharacterized protein</fullName>
    </submittedName>
</protein>
<accession>A0A1E3UGB1</accession>
<reference evidence="1 3" key="2">
    <citation type="submission" date="2016-08" db="EMBL/GenBank/DDBJ databases">
        <authorList>
            <person name="Seilhamer J.J."/>
        </authorList>
    </citation>
    <scope>NUCLEOTIDE SEQUENCE [LARGE SCALE GENOMIC DNA]</scope>
    <source>
        <strain evidence="1 3">NML150140-1</strain>
    </source>
</reference>
<evidence type="ECO:0000313" key="3">
    <source>
        <dbReference type="Proteomes" id="UP000094271"/>
    </source>
</evidence>
<dbReference type="Proteomes" id="UP000094869">
    <property type="component" value="Unassembled WGS sequence"/>
</dbReference>
<organism evidence="1 3">
    <name type="scientific">Eisenbergiella tayi</name>
    <dbReference type="NCBI Taxonomy" id="1432052"/>
    <lineage>
        <taxon>Bacteria</taxon>
        <taxon>Bacillati</taxon>
        <taxon>Bacillota</taxon>
        <taxon>Clostridia</taxon>
        <taxon>Lachnospirales</taxon>
        <taxon>Lachnospiraceae</taxon>
        <taxon>Eisenbergiella</taxon>
    </lineage>
</organism>
<dbReference type="Proteomes" id="UP000094271">
    <property type="component" value="Unassembled WGS sequence"/>
</dbReference>
<proteinExistence type="predicted"/>
<reference evidence="2 4" key="1">
    <citation type="submission" date="2016-08" db="EMBL/GenBank/DDBJ databases">
        <title>Characterization of Isolates of Eisenbergiella tayi Derived from Blood Cultures, Using Whole Genome Sequencing.</title>
        <authorList>
            <person name="Bernier A.-M."/>
            <person name="Burdz T."/>
            <person name="Wiebe D."/>
            <person name="Bernard K."/>
        </authorList>
    </citation>
    <scope>NUCLEOTIDE SEQUENCE [LARGE SCALE GENOMIC DNA]</scope>
    <source>
        <strain evidence="2 4">NML120146</strain>
    </source>
</reference>
<name>A0A1E3UGB1_9FIRM</name>
<evidence type="ECO:0000313" key="4">
    <source>
        <dbReference type="Proteomes" id="UP000094869"/>
    </source>
</evidence>
<evidence type="ECO:0000313" key="1">
    <source>
        <dbReference type="EMBL" id="ODR50293.1"/>
    </source>
</evidence>
<keyword evidence="4" id="KW-1185">Reference proteome</keyword>
<evidence type="ECO:0000313" key="2">
    <source>
        <dbReference type="EMBL" id="ODR56987.1"/>
    </source>
</evidence>
<gene>
    <name evidence="1" type="ORF">BEI59_15640</name>
    <name evidence="2" type="ORF">BEI63_12480</name>
</gene>
<comment type="caution">
    <text evidence="1">The sequence shown here is derived from an EMBL/GenBank/DDBJ whole genome shotgun (WGS) entry which is preliminary data.</text>
</comment>
<dbReference type="EMBL" id="MEHD01000022">
    <property type="protein sequence ID" value="ODR56987.1"/>
    <property type="molecule type" value="Genomic_DNA"/>
</dbReference>
<sequence length="62" mass="7425">MPFLLYAVRTAYGNRLPDRIYIRVIMEIHRVSLTLWIFTFMASSVRNNENENYKSGENRINE</sequence>